<gene>
    <name evidence="2" type="ORF">COU18_03755</name>
</gene>
<feature type="signal peptide" evidence="1">
    <location>
        <begin position="1"/>
        <end position="39"/>
    </location>
</feature>
<sequence length="197" mass="20217">MILVWHPAPRRSRMRRNIVRSVLRSLAIGAALAVSFALAGCAGADDPPLTAGPVATATVNVPAPVVVQPTPTVVVQATPVVVPTPTVVRTVVAPAPVVYSTPTVVRTVVQEPTYVPPSTVVTATTGGRIEVSSPTTFAQAAVACLQRSGVLASTSGDRGCYVSAGLELLCTGDVDSSIPLACKREGNAAARPAMWQQ</sequence>
<accession>A0A2H0UBP3</accession>
<evidence type="ECO:0000313" key="2">
    <source>
        <dbReference type="EMBL" id="PIR83760.1"/>
    </source>
</evidence>
<proteinExistence type="predicted"/>
<evidence type="ECO:0000313" key="3">
    <source>
        <dbReference type="Proteomes" id="UP000231192"/>
    </source>
</evidence>
<name>A0A2H0UBP3_9BACT</name>
<organism evidence="2 3">
    <name type="scientific">Candidatus Kaiserbacteria bacterium CG10_big_fil_rev_8_21_14_0_10_51_14</name>
    <dbReference type="NCBI Taxonomy" id="1974610"/>
    <lineage>
        <taxon>Bacteria</taxon>
        <taxon>Candidatus Kaiseribacteriota</taxon>
    </lineage>
</organism>
<keyword evidence="1" id="KW-0732">Signal</keyword>
<protein>
    <submittedName>
        <fullName evidence="2">Uncharacterized protein</fullName>
    </submittedName>
</protein>
<reference evidence="3" key="1">
    <citation type="submission" date="2017-09" db="EMBL/GenBank/DDBJ databases">
        <title>Depth-based differentiation of microbial function through sediment-hosted aquifers and enrichment of novel symbionts in the deep terrestrial subsurface.</title>
        <authorList>
            <person name="Probst A.J."/>
            <person name="Ladd B."/>
            <person name="Jarett J.K."/>
            <person name="Geller-Mcgrath D.E."/>
            <person name="Sieber C.M.K."/>
            <person name="Emerson J.B."/>
            <person name="Anantharaman K."/>
            <person name="Thomas B.C."/>
            <person name="Malmstrom R."/>
            <person name="Stieglmeier M."/>
            <person name="Klingl A."/>
            <person name="Woyke T."/>
            <person name="Ryan C.M."/>
            <person name="Banfield J.F."/>
        </authorList>
    </citation>
    <scope>NUCLEOTIDE SEQUENCE [LARGE SCALE GENOMIC DNA]</scope>
</reference>
<evidence type="ECO:0000256" key="1">
    <source>
        <dbReference type="SAM" id="SignalP"/>
    </source>
</evidence>
<dbReference type="EMBL" id="PFBK01000008">
    <property type="protein sequence ID" value="PIR83760.1"/>
    <property type="molecule type" value="Genomic_DNA"/>
</dbReference>
<dbReference type="AlphaFoldDB" id="A0A2H0UBP3"/>
<comment type="caution">
    <text evidence="2">The sequence shown here is derived from an EMBL/GenBank/DDBJ whole genome shotgun (WGS) entry which is preliminary data.</text>
</comment>
<dbReference type="Proteomes" id="UP000231192">
    <property type="component" value="Unassembled WGS sequence"/>
</dbReference>
<feature type="chain" id="PRO_5013917197" evidence="1">
    <location>
        <begin position="40"/>
        <end position="197"/>
    </location>
</feature>